<dbReference type="EMBL" id="SMJU01000022">
    <property type="protein sequence ID" value="TDB58654.1"/>
    <property type="molecule type" value="Genomic_DNA"/>
</dbReference>
<name>A0A4R4JVA0_9BACT</name>
<reference evidence="2 3" key="1">
    <citation type="submission" date="2019-02" db="EMBL/GenBank/DDBJ databases">
        <title>Arundinibacter roseus gen. nov., sp. nov., a new member of the family Cytophagaceae.</title>
        <authorList>
            <person name="Szuroczki S."/>
            <person name="Khayer B."/>
            <person name="Sproer C."/>
            <person name="Toumi M."/>
            <person name="Szabo A."/>
            <person name="Felfoldi T."/>
            <person name="Schumann P."/>
            <person name="Toth E."/>
        </authorList>
    </citation>
    <scope>NUCLEOTIDE SEQUENCE [LARGE SCALE GENOMIC DNA]</scope>
    <source>
        <strain evidence="2 3">DMA-k-7a</strain>
    </source>
</reference>
<dbReference type="OrthoDB" id="596512at2"/>
<proteinExistence type="predicted"/>
<comment type="caution">
    <text evidence="2">The sequence shown here is derived from an EMBL/GenBank/DDBJ whole genome shotgun (WGS) entry which is preliminary data.</text>
</comment>
<dbReference type="Proteomes" id="UP000295706">
    <property type="component" value="Unassembled WGS sequence"/>
</dbReference>
<gene>
    <name evidence="2" type="ORF">EZE20_22795</name>
</gene>
<keyword evidence="3" id="KW-1185">Reference proteome</keyword>
<dbReference type="Gene3D" id="2.40.160.130">
    <property type="entry name" value="Capsule assembly protein Wzi"/>
    <property type="match status" value="1"/>
</dbReference>
<sequence>MIRHRCTLLVLIFLLPFSGIAQVDSTAVDFIPNYVEVGGLLTNGSRTPFWQQSNRFGTIPRDGNALMIRGGMQHTWALGKSDSIKEWRRVMRPTYFAKEWRFQVGVEGVANVGKTTDFLLPQAYGAVQFGNWELMVGRRKQWIGIADSTLSSGSYAWSGNALPLPKIQFGLSRYTAVPYTKNWVQIIGFYSDGWFEKNRPVTSELKFHQKQLYGRIGKPDGTFKLLGGINHQVQWGGKSPYETINGQMPKGFENYIRMALGQPSAGKLDTATFFDNSNRVGNHLGTLDAGFEITGRKIRWLLYRQNIYEDGSLFRLTNIKDGLNGISLTRLTESDADFQIHKGVFEVLYTKNQGGSQFIFNQAIFGKDNYFNHAQVRDGWGYFDRGIGTPFIPPTSETVWRYPNYGDSFTSNNRVWVFHTGLQGSLLQKIEWSTRLSFSSNAGVYDLPFLPTAYQFSGVLNLRARTSWLGENTFVQGSLAADIGDLYPKSYGLMLSIRKEGLF</sequence>
<evidence type="ECO:0000256" key="1">
    <source>
        <dbReference type="SAM" id="SignalP"/>
    </source>
</evidence>
<dbReference type="InterPro" id="IPR026950">
    <property type="entry name" value="Caps_assemb_Wzi"/>
</dbReference>
<protein>
    <recommendedName>
        <fullName evidence="4">Capsule assembly Wzi family protein</fullName>
    </recommendedName>
</protein>
<evidence type="ECO:0000313" key="3">
    <source>
        <dbReference type="Proteomes" id="UP000295706"/>
    </source>
</evidence>
<dbReference type="RefSeq" id="WP_132122128.1">
    <property type="nucleotide sequence ID" value="NZ_SMJU01000022.1"/>
</dbReference>
<feature type="signal peptide" evidence="1">
    <location>
        <begin position="1"/>
        <end position="21"/>
    </location>
</feature>
<dbReference type="Pfam" id="PF14052">
    <property type="entry name" value="Caps_assemb_Wzi"/>
    <property type="match status" value="1"/>
</dbReference>
<evidence type="ECO:0000313" key="2">
    <source>
        <dbReference type="EMBL" id="TDB58654.1"/>
    </source>
</evidence>
<feature type="chain" id="PRO_5020624368" description="Capsule assembly Wzi family protein" evidence="1">
    <location>
        <begin position="22"/>
        <end position="503"/>
    </location>
</feature>
<dbReference type="AlphaFoldDB" id="A0A4R4JVA0"/>
<keyword evidence="1" id="KW-0732">Signal</keyword>
<organism evidence="2 3">
    <name type="scientific">Arundinibacter roseus</name>
    <dbReference type="NCBI Taxonomy" id="2070510"/>
    <lineage>
        <taxon>Bacteria</taxon>
        <taxon>Pseudomonadati</taxon>
        <taxon>Bacteroidota</taxon>
        <taxon>Cytophagia</taxon>
        <taxon>Cytophagales</taxon>
        <taxon>Spirosomataceae</taxon>
        <taxon>Arundinibacter</taxon>
    </lineage>
</organism>
<dbReference type="InterPro" id="IPR038636">
    <property type="entry name" value="Wzi_sf"/>
</dbReference>
<accession>A0A4R4JVA0</accession>
<evidence type="ECO:0008006" key="4">
    <source>
        <dbReference type="Google" id="ProtNLM"/>
    </source>
</evidence>